<keyword evidence="2" id="KW-0489">Methyltransferase</keyword>
<dbReference type="GO" id="GO:0008168">
    <property type="term" value="F:methyltransferase activity"/>
    <property type="evidence" value="ECO:0007669"/>
    <property type="project" value="UniProtKB-KW"/>
</dbReference>
<feature type="domain" description="Methyltransferase" evidence="1">
    <location>
        <begin position="43"/>
        <end position="133"/>
    </location>
</feature>
<dbReference type="Proteomes" id="UP000054770">
    <property type="component" value="Unassembled WGS sequence"/>
</dbReference>
<dbReference type="OrthoDB" id="7348755at2"/>
<reference evidence="2" key="1">
    <citation type="submission" date="2016-01" db="EMBL/GenBank/DDBJ databases">
        <authorList>
            <person name="Peeters C."/>
        </authorList>
    </citation>
    <scope>NUCLEOTIDE SEQUENCE [LARGE SCALE GENOMIC DNA]</scope>
    <source>
        <strain evidence="2">LMG 22940</strain>
    </source>
</reference>
<dbReference type="AlphaFoldDB" id="A0A158KNU7"/>
<dbReference type="InterPro" id="IPR029063">
    <property type="entry name" value="SAM-dependent_MTases_sf"/>
</dbReference>
<dbReference type="CDD" id="cd02440">
    <property type="entry name" value="AdoMet_MTases"/>
    <property type="match status" value="1"/>
</dbReference>
<dbReference type="RefSeq" id="WP_087648582.1">
    <property type="nucleotide sequence ID" value="NZ_FCON02000126.1"/>
</dbReference>
<evidence type="ECO:0000259" key="1">
    <source>
        <dbReference type="Pfam" id="PF13649"/>
    </source>
</evidence>
<dbReference type="GO" id="GO:0032259">
    <property type="term" value="P:methylation"/>
    <property type="evidence" value="ECO:0007669"/>
    <property type="project" value="UniProtKB-KW"/>
</dbReference>
<protein>
    <submittedName>
        <fullName evidence="2">Type 11 methyltransferase</fullName>
    </submittedName>
</protein>
<evidence type="ECO:0000313" key="3">
    <source>
        <dbReference type="Proteomes" id="UP000054770"/>
    </source>
</evidence>
<dbReference type="InterPro" id="IPR041698">
    <property type="entry name" value="Methyltransf_25"/>
</dbReference>
<gene>
    <name evidence="2" type="ORF">AWB68_06655</name>
</gene>
<comment type="caution">
    <text evidence="2">The sequence shown here is derived from an EMBL/GenBank/DDBJ whole genome shotgun (WGS) entry which is preliminary data.</text>
</comment>
<organism evidence="2 3">
    <name type="scientific">Caballeronia choica</name>
    <dbReference type="NCBI Taxonomy" id="326476"/>
    <lineage>
        <taxon>Bacteria</taxon>
        <taxon>Pseudomonadati</taxon>
        <taxon>Pseudomonadota</taxon>
        <taxon>Betaproteobacteria</taxon>
        <taxon>Burkholderiales</taxon>
        <taxon>Burkholderiaceae</taxon>
        <taxon>Caballeronia</taxon>
    </lineage>
</organism>
<dbReference type="EMBL" id="FCON02000126">
    <property type="protein sequence ID" value="SAL82792.1"/>
    <property type="molecule type" value="Genomic_DNA"/>
</dbReference>
<proteinExistence type="predicted"/>
<dbReference type="Pfam" id="PF13649">
    <property type="entry name" value="Methyltransf_25"/>
    <property type="match status" value="1"/>
</dbReference>
<keyword evidence="2" id="KW-0808">Transferase</keyword>
<evidence type="ECO:0000313" key="2">
    <source>
        <dbReference type="EMBL" id="SAL82792.1"/>
    </source>
</evidence>
<sequence length="198" mass="21845">MDAQTLQAYDADAPGFAKQWREQPAPDDMYALLARYFRPGPTVDIGCGAGRDVAWLAANGYDARGFDASDSLLREARQAYPTLEFGHVMLPGIEGVERGRYENVLCETVIMHLDPEAIGTAVRNLLGLLRPGGTLYLSWRVTEQASQRDPSGRLYAAFDKRIVLDELPSGAAVLFDKEEVSESSGKRVQRMIVRVPTP</sequence>
<name>A0A158KNU7_9BURK</name>
<dbReference type="Gene3D" id="3.40.50.150">
    <property type="entry name" value="Vaccinia Virus protein VP39"/>
    <property type="match status" value="1"/>
</dbReference>
<dbReference type="SUPFAM" id="SSF53335">
    <property type="entry name" value="S-adenosyl-L-methionine-dependent methyltransferases"/>
    <property type="match status" value="1"/>
</dbReference>
<accession>A0A158KNU7</accession>
<keyword evidence="3" id="KW-1185">Reference proteome</keyword>